<evidence type="ECO:0000313" key="2">
    <source>
        <dbReference type="Proteomes" id="UP000176998"/>
    </source>
</evidence>
<evidence type="ECO:0000313" key="1">
    <source>
        <dbReference type="EMBL" id="OHF04430.1"/>
    </source>
</evidence>
<dbReference type="OrthoDB" id="416217at2759"/>
<name>A0A1G4BSP7_9PEZI</name>
<reference evidence="1 2" key="1">
    <citation type="submission" date="2016-09" db="EMBL/GenBank/DDBJ databases">
        <authorList>
            <person name="Capua I."/>
            <person name="De Benedictis P."/>
            <person name="Joannis T."/>
            <person name="Lombin L.H."/>
            <person name="Cattoli G."/>
        </authorList>
    </citation>
    <scope>NUCLEOTIDE SEQUENCE [LARGE SCALE GENOMIC DNA]</scope>
    <source>
        <strain evidence="1 2">IMI 309357</strain>
    </source>
</reference>
<dbReference type="GeneID" id="34553450"/>
<gene>
    <name evidence="1" type="ORF">CORC01_00282</name>
</gene>
<dbReference type="AlphaFoldDB" id="A0A1G4BSP7"/>
<dbReference type="RefSeq" id="XP_022481565.1">
    <property type="nucleotide sequence ID" value="XM_022611940.1"/>
</dbReference>
<accession>A0A1G4BSP7</accession>
<dbReference type="Proteomes" id="UP000176998">
    <property type="component" value="Unassembled WGS sequence"/>
</dbReference>
<dbReference type="EMBL" id="MJBS01000002">
    <property type="protein sequence ID" value="OHF04430.1"/>
    <property type="molecule type" value="Genomic_DNA"/>
</dbReference>
<comment type="caution">
    <text evidence="1">The sequence shown here is derived from an EMBL/GenBank/DDBJ whole genome shotgun (WGS) entry which is preliminary data.</text>
</comment>
<protein>
    <submittedName>
        <fullName evidence="1">Uncharacterized protein</fullName>
    </submittedName>
</protein>
<sequence>MAAHASTDQQSCSSWITDFALTNHTLMDAILGFLAFHVRRSAPDDSSNTLAAISEASDALPGPGSGTFGFLLDFLDEAETSLEMLEAYRIAVSSLGKIYAAPLLRDLLRSPVRVSPRLVEPVEAQDPRTLAIVGRFFMPLKRRATYLWWAQGAAEKEFTGVISILPRD</sequence>
<organism evidence="1 2">
    <name type="scientific">Colletotrichum orchidophilum</name>
    <dbReference type="NCBI Taxonomy" id="1209926"/>
    <lineage>
        <taxon>Eukaryota</taxon>
        <taxon>Fungi</taxon>
        <taxon>Dikarya</taxon>
        <taxon>Ascomycota</taxon>
        <taxon>Pezizomycotina</taxon>
        <taxon>Sordariomycetes</taxon>
        <taxon>Hypocreomycetidae</taxon>
        <taxon>Glomerellales</taxon>
        <taxon>Glomerellaceae</taxon>
        <taxon>Colletotrichum</taxon>
    </lineage>
</organism>
<keyword evidence="2" id="KW-1185">Reference proteome</keyword>
<proteinExistence type="predicted"/>